<feature type="compositionally biased region" description="Polar residues" evidence="1">
    <location>
        <begin position="11"/>
        <end position="46"/>
    </location>
</feature>
<dbReference type="EMBL" id="BART01011538">
    <property type="protein sequence ID" value="GAG86381.1"/>
    <property type="molecule type" value="Genomic_DNA"/>
</dbReference>
<feature type="non-terminal residue" evidence="2">
    <location>
        <position position="46"/>
    </location>
</feature>
<organism evidence="2">
    <name type="scientific">marine sediment metagenome</name>
    <dbReference type="NCBI Taxonomy" id="412755"/>
    <lineage>
        <taxon>unclassified sequences</taxon>
        <taxon>metagenomes</taxon>
        <taxon>ecological metagenomes</taxon>
    </lineage>
</organism>
<gene>
    <name evidence="2" type="ORF">S01H4_24536</name>
</gene>
<proteinExistence type="predicted"/>
<feature type="region of interest" description="Disordered" evidence="1">
    <location>
        <begin position="1"/>
        <end position="46"/>
    </location>
</feature>
<sequence length="46" mass="4845">METQGGAHLQSGRTIHGSGSYSPANNTVTITPYRTNQDTTTDPIAP</sequence>
<dbReference type="AlphaFoldDB" id="X1CQ37"/>
<reference evidence="2" key="1">
    <citation type="journal article" date="2014" name="Front. Microbiol.">
        <title>High frequency of phylogenetically diverse reductive dehalogenase-homologous genes in deep subseafloor sedimentary metagenomes.</title>
        <authorList>
            <person name="Kawai M."/>
            <person name="Futagami T."/>
            <person name="Toyoda A."/>
            <person name="Takaki Y."/>
            <person name="Nishi S."/>
            <person name="Hori S."/>
            <person name="Arai W."/>
            <person name="Tsubouchi T."/>
            <person name="Morono Y."/>
            <person name="Uchiyama I."/>
            <person name="Ito T."/>
            <person name="Fujiyama A."/>
            <person name="Inagaki F."/>
            <person name="Takami H."/>
        </authorList>
    </citation>
    <scope>NUCLEOTIDE SEQUENCE</scope>
    <source>
        <strain evidence="2">Expedition CK06-06</strain>
    </source>
</reference>
<name>X1CQ37_9ZZZZ</name>
<comment type="caution">
    <text evidence="2">The sequence shown here is derived from an EMBL/GenBank/DDBJ whole genome shotgun (WGS) entry which is preliminary data.</text>
</comment>
<accession>X1CQ37</accession>
<evidence type="ECO:0000256" key="1">
    <source>
        <dbReference type="SAM" id="MobiDB-lite"/>
    </source>
</evidence>
<evidence type="ECO:0000313" key="2">
    <source>
        <dbReference type="EMBL" id="GAG86381.1"/>
    </source>
</evidence>
<protein>
    <submittedName>
        <fullName evidence="2">Uncharacterized protein</fullName>
    </submittedName>
</protein>